<gene>
    <name evidence="2" type="ORF">TIN2_60</name>
</gene>
<keyword evidence="3" id="KW-1185">Reference proteome</keyword>
<reference evidence="2 3" key="1">
    <citation type="journal article" date="2015" name="Appl. Environ. Microbiol.">
        <title>Three of a Kind: Genetically Similar Tsukamurella Phages TIN2, TIN3, and TIN4.</title>
        <authorList>
            <person name="Dyson Z.A."/>
            <person name="Tucci J."/>
            <person name="Seviour R.J."/>
            <person name="Petrovski S."/>
        </authorList>
    </citation>
    <scope>NUCLEOTIDE SEQUENCE [LARGE SCALE GENOMIC DNA]</scope>
</reference>
<proteinExistence type="inferred from homology"/>
<accession>A0A0K0N4Z5</accession>
<organism evidence="2 3">
    <name type="scientific">Tsukamurella phage TIN2</name>
    <dbReference type="NCBI Taxonomy" id="1636545"/>
    <lineage>
        <taxon>Viruses</taxon>
        <taxon>Duplodnaviria</taxon>
        <taxon>Heunggongvirae</taxon>
        <taxon>Uroviricota</taxon>
        <taxon>Caudoviricetes</taxon>
        <taxon>Tinduovirus</taxon>
        <taxon>Tinduovirus TIN2</taxon>
    </lineage>
</organism>
<dbReference type="GeneID" id="26631021"/>
<dbReference type="RefSeq" id="YP_009204495.1">
    <property type="nucleotide sequence ID" value="NC_028865.1"/>
</dbReference>
<evidence type="ECO:0000313" key="3">
    <source>
        <dbReference type="Proteomes" id="UP000203853"/>
    </source>
</evidence>
<evidence type="ECO:0000256" key="1">
    <source>
        <dbReference type="ARBA" id="ARBA00009981"/>
    </source>
</evidence>
<protein>
    <recommendedName>
        <fullName evidence="4">Antitoxin</fullName>
    </recommendedName>
</protein>
<dbReference type="Proteomes" id="UP000203853">
    <property type="component" value="Segment"/>
</dbReference>
<dbReference type="EMBL" id="KR011062">
    <property type="protein sequence ID" value="AKJ71750.1"/>
    <property type="molecule type" value="Genomic_DNA"/>
</dbReference>
<evidence type="ECO:0008006" key="4">
    <source>
        <dbReference type="Google" id="ProtNLM"/>
    </source>
</evidence>
<dbReference type="SUPFAM" id="SSF143120">
    <property type="entry name" value="YefM-like"/>
    <property type="match status" value="1"/>
</dbReference>
<evidence type="ECO:0000313" key="2">
    <source>
        <dbReference type="EMBL" id="AKJ71750.1"/>
    </source>
</evidence>
<name>A0A0K0N4Z5_9CAUD</name>
<dbReference type="InterPro" id="IPR036165">
    <property type="entry name" value="YefM-like_sf"/>
</dbReference>
<dbReference type="KEGG" id="vg:26631021"/>
<comment type="similarity">
    <text evidence="1">Belongs to the phD/YefM antitoxin family.</text>
</comment>
<sequence>MSKPTKLGGDIPSTVLSGQPRLVRELTKDGPVLVRVNQKPTMVVLSVESWNWLRKMWPTLPEIPEGRAPSPYGR</sequence>